<dbReference type="OrthoDB" id="78367at2157"/>
<evidence type="ECO:0000259" key="1">
    <source>
        <dbReference type="Pfam" id="PF06114"/>
    </source>
</evidence>
<dbReference type="STRING" id="66851.MBORA_15780"/>
<proteinExistence type="predicted"/>
<comment type="caution">
    <text evidence="2">The sequence shown here is derived from an EMBL/GenBank/DDBJ whole genome shotgun (WGS) entry which is preliminary data.</text>
</comment>
<dbReference type="Pfam" id="PF06114">
    <property type="entry name" value="Peptidase_M78"/>
    <property type="match status" value="1"/>
</dbReference>
<dbReference type="RefSeq" id="WP_063720503.1">
    <property type="nucleotide sequence ID" value="NZ_LT985167.1"/>
</dbReference>
<dbReference type="EMBL" id="LWMU01000092">
    <property type="protein sequence ID" value="KZX11333.1"/>
    <property type="molecule type" value="Genomic_DNA"/>
</dbReference>
<evidence type="ECO:0000313" key="2">
    <source>
        <dbReference type="EMBL" id="KZX11333.1"/>
    </source>
</evidence>
<keyword evidence="3" id="KW-1185">Reference proteome</keyword>
<dbReference type="AlphaFoldDB" id="A0A165ZYJ8"/>
<dbReference type="InterPro" id="IPR010359">
    <property type="entry name" value="IrrE_HExxH"/>
</dbReference>
<dbReference type="PANTHER" id="PTHR43236:SF2">
    <property type="entry name" value="BLL0069 PROTEIN"/>
    <property type="match status" value="1"/>
</dbReference>
<dbReference type="PATRIC" id="fig|66851.6.peg.1718"/>
<dbReference type="InterPro" id="IPR052345">
    <property type="entry name" value="Rad_response_metalloprotease"/>
</dbReference>
<gene>
    <name evidence="2" type="ORF">MBORA_15780</name>
</gene>
<sequence length="380" mass="44219">MIARAKINPKMMEWARLHAGFTNGYEEVLPLEIKNRYEKWENGDVSPTWKQLRTASKKFNLPTAFFFMKNPPMFDDSPNLINYRKLDIDSIYQSNSPALIENIHKSETRRLIFMELSEELGEDISSFNVPVLAHNKKAFSEYIREILDVSIETQKSWMKEKKHYSFLNNWKEIITNKLGILIFETEGVEIEEMRGLCILHDKIPIILLNGKDEPNGRIFTLFHELTHLLLGESAICGDDMNKSIEIFCNSVAGEFLVPEHDLLENINNSDLSDESLKGLYNTYGVSEYVILRRLFDLNKITKTEYDSKIDHYINFNTNTDDESKGFYLYNMVKYNGRPFYSLVLEAYDYGIISSLEFSKYTNLGQKQIPKLQEILFGGEQ</sequence>
<feature type="domain" description="IrrE N-terminal-like" evidence="1">
    <location>
        <begin position="177"/>
        <end position="294"/>
    </location>
</feature>
<reference evidence="3" key="1">
    <citation type="journal article" date="2016" name="Genome Announc.">
        <title>Draft Genome Sequences of Methanobrevibacter curvatus DSM11111, Methanobrevibacter cuticularis DSM11139, Methanobrevibacter filiformis DSM11501, and Methanobrevibacter oralis DSM7256.</title>
        <authorList>
            <person name="Poehlein A."/>
            <person name="Seedorf H."/>
        </authorList>
    </citation>
    <scope>NUCLEOTIDE SEQUENCE [LARGE SCALE GENOMIC DNA]</scope>
    <source>
        <strain evidence="3">DSM 7256 / JCM 30027 / ZR</strain>
    </source>
</reference>
<evidence type="ECO:0000313" key="3">
    <source>
        <dbReference type="Proteomes" id="UP000077428"/>
    </source>
</evidence>
<accession>A0A165ZYJ8</accession>
<protein>
    <recommendedName>
        <fullName evidence="1">IrrE N-terminal-like domain-containing protein</fullName>
    </recommendedName>
</protein>
<dbReference type="PANTHER" id="PTHR43236">
    <property type="entry name" value="ANTITOXIN HIGA1"/>
    <property type="match status" value="1"/>
</dbReference>
<organism evidence="2 3">
    <name type="scientific">Methanobrevibacter oralis</name>
    <dbReference type="NCBI Taxonomy" id="66851"/>
    <lineage>
        <taxon>Archaea</taxon>
        <taxon>Methanobacteriati</taxon>
        <taxon>Methanobacteriota</taxon>
        <taxon>Methanomada group</taxon>
        <taxon>Methanobacteria</taxon>
        <taxon>Methanobacteriales</taxon>
        <taxon>Methanobacteriaceae</taxon>
        <taxon>Methanobrevibacter</taxon>
    </lineage>
</organism>
<name>A0A165ZYJ8_METOA</name>
<dbReference type="Proteomes" id="UP000077428">
    <property type="component" value="Unassembled WGS sequence"/>
</dbReference>
<dbReference type="Gene3D" id="1.10.10.2910">
    <property type="match status" value="1"/>
</dbReference>